<dbReference type="CDD" id="cd00130">
    <property type="entry name" value="PAS"/>
    <property type="match status" value="1"/>
</dbReference>
<dbReference type="NCBIfam" id="TIGR00254">
    <property type="entry name" value="GGDEF"/>
    <property type="match status" value="1"/>
</dbReference>
<keyword evidence="5" id="KW-1185">Reference proteome</keyword>
<dbReference type="SUPFAM" id="SSF55785">
    <property type="entry name" value="PYP-like sensor domain (PAS domain)"/>
    <property type="match status" value="1"/>
</dbReference>
<organism evidence="4 5">
    <name type="scientific">Ureibacillus acetophenoni</name>
    <dbReference type="NCBI Taxonomy" id="614649"/>
    <lineage>
        <taxon>Bacteria</taxon>
        <taxon>Bacillati</taxon>
        <taxon>Bacillota</taxon>
        <taxon>Bacilli</taxon>
        <taxon>Bacillales</taxon>
        <taxon>Caryophanaceae</taxon>
        <taxon>Ureibacillus</taxon>
    </lineage>
</organism>
<dbReference type="PROSITE" id="PS50887">
    <property type="entry name" value="GGDEF"/>
    <property type="match status" value="1"/>
</dbReference>
<proteinExistence type="predicted"/>
<dbReference type="Gene3D" id="3.30.450.20">
    <property type="entry name" value="PAS domain"/>
    <property type="match status" value="1"/>
</dbReference>
<dbReference type="InterPro" id="IPR029787">
    <property type="entry name" value="Nucleotide_cyclase"/>
</dbReference>
<dbReference type="Gene3D" id="3.30.70.270">
    <property type="match status" value="1"/>
</dbReference>
<dbReference type="InterPro" id="IPR000160">
    <property type="entry name" value="GGDEF_dom"/>
</dbReference>
<evidence type="ECO:0000313" key="4">
    <source>
        <dbReference type="EMBL" id="SOC35175.1"/>
    </source>
</evidence>
<name>A0A285TZU3_9BACL</name>
<evidence type="ECO:0000259" key="1">
    <source>
        <dbReference type="PROSITE" id="PS50112"/>
    </source>
</evidence>
<dbReference type="NCBIfam" id="TIGR00229">
    <property type="entry name" value="sensory_box"/>
    <property type="match status" value="1"/>
</dbReference>
<dbReference type="InterPro" id="IPR035965">
    <property type="entry name" value="PAS-like_dom_sf"/>
</dbReference>
<feature type="domain" description="PAS" evidence="1">
    <location>
        <begin position="138"/>
        <end position="200"/>
    </location>
</feature>
<dbReference type="SMART" id="SM00091">
    <property type="entry name" value="PAS"/>
    <property type="match status" value="1"/>
</dbReference>
<dbReference type="AlphaFoldDB" id="A0A285TZU3"/>
<dbReference type="Proteomes" id="UP000219252">
    <property type="component" value="Unassembled WGS sequence"/>
</dbReference>
<dbReference type="InterPro" id="IPR052155">
    <property type="entry name" value="Biofilm_reg_signaling"/>
</dbReference>
<protein>
    <submittedName>
        <fullName evidence="4">PAS domain S-box-containing protein/diguanylate cyclase (GGDEF)-like protein</fullName>
    </submittedName>
</protein>
<evidence type="ECO:0000313" key="5">
    <source>
        <dbReference type="Proteomes" id="UP000219252"/>
    </source>
</evidence>
<dbReference type="GO" id="GO:0006355">
    <property type="term" value="P:regulation of DNA-templated transcription"/>
    <property type="evidence" value="ECO:0007669"/>
    <property type="project" value="InterPro"/>
</dbReference>
<dbReference type="SUPFAM" id="SSF55073">
    <property type="entry name" value="Nucleotide cyclase"/>
    <property type="match status" value="1"/>
</dbReference>
<gene>
    <name evidence="4" type="ORF">SAMN05877842_101293</name>
</gene>
<dbReference type="EMBL" id="OBQC01000001">
    <property type="protein sequence ID" value="SOC35175.1"/>
    <property type="molecule type" value="Genomic_DNA"/>
</dbReference>
<dbReference type="Pfam" id="PF00989">
    <property type="entry name" value="PAS"/>
    <property type="match status" value="1"/>
</dbReference>
<dbReference type="PANTHER" id="PTHR44757">
    <property type="entry name" value="DIGUANYLATE CYCLASE DGCP"/>
    <property type="match status" value="1"/>
</dbReference>
<feature type="domain" description="GGDEF" evidence="3">
    <location>
        <begin position="286"/>
        <end position="419"/>
    </location>
</feature>
<dbReference type="CDD" id="cd01949">
    <property type="entry name" value="GGDEF"/>
    <property type="match status" value="1"/>
</dbReference>
<dbReference type="InterPro" id="IPR000014">
    <property type="entry name" value="PAS"/>
</dbReference>
<dbReference type="RefSeq" id="WP_097147846.1">
    <property type="nucleotide sequence ID" value="NZ_OBQC01000001.1"/>
</dbReference>
<dbReference type="Gene3D" id="3.20.20.450">
    <property type="entry name" value="EAL domain"/>
    <property type="match status" value="1"/>
</dbReference>
<dbReference type="CDD" id="cd01948">
    <property type="entry name" value="EAL"/>
    <property type="match status" value="1"/>
</dbReference>
<feature type="domain" description="EAL" evidence="2">
    <location>
        <begin position="428"/>
        <end position="680"/>
    </location>
</feature>
<evidence type="ECO:0000259" key="3">
    <source>
        <dbReference type="PROSITE" id="PS50887"/>
    </source>
</evidence>
<dbReference type="FunFam" id="3.20.20.450:FF:000001">
    <property type="entry name" value="Cyclic di-GMP phosphodiesterase yahA"/>
    <property type="match status" value="1"/>
</dbReference>
<evidence type="ECO:0000259" key="2">
    <source>
        <dbReference type="PROSITE" id="PS50883"/>
    </source>
</evidence>
<dbReference type="InterPro" id="IPR013767">
    <property type="entry name" value="PAS_fold"/>
</dbReference>
<dbReference type="PROSITE" id="PS50883">
    <property type="entry name" value="EAL"/>
    <property type="match status" value="1"/>
</dbReference>
<dbReference type="InterPro" id="IPR035919">
    <property type="entry name" value="EAL_sf"/>
</dbReference>
<dbReference type="Pfam" id="PF00990">
    <property type="entry name" value="GGDEF"/>
    <property type="match status" value="1"/>
</dbReference>
<dbReference type="SMART" id="SM00267">
    <property type="entry name" value="GGDEF"/>
    <property type="match status" value="1"/>
</dbReference>
<dbReference type="Pfam" id="PF00563">
    <property type="entry name" value="EAL"/>
    <property type="match status" value="1"/>
</dbReference>
<dbReference type="OrthoDB" id="9759607at2"/>
<reference evidence="5" key="1">
    <citation type="submission" date="2017-08" db="EMBL/GenBank/DDBJ databases">
        <authorList>
            <person name="Varghese N."/>
            <person name="Submissions S."/>
        </authorList>
    </citation>
    <scope>NUCLEOTIDE SEQUENCE [LARGE SCALE GENOMIC DNA]</scope>
    <source>
        <strain evidence="5">JC23</strain>
    </source>
</reference>
<dbReference type="PANTHER" id="PTHR44757:SF2">
    <property type="entry name" value="BIOFILM ARCHITECTURE MAINTENANCE PROTEIN MBAA"/>
    <property type="match status" value="1"/>
</dbReference>
<dbReference type="SMART" id="SM00052">
    <property type="entry name" value="EAL"/>
    <property type="match status" value="1"/>
</dbReference>
<dbReference type="SUPFAM" id="SSF141868">
    <property type="entry name" value="EAL domain-like"/>
    <property type="match status" value="1"/>
</dbReference>
<accession>A0A285TZU3</accession>
<dbReference type="InterPro" id="IPR043128">
    <property type="entry name" value="Rev_trsase/Diguanyl_cyclase"/>
</dbReference>
<dbReference type="PROSITE" id="PS50112">
    <property type="entry name" value="PAS"/>
    <property type="match status" value="1"/>
</dbReference>
<sequence length="680" mass="79010">MSHIQQEHVEQIFNQFINLNPFDAIVIVTETNNKLYVKTTNAKALTLLDKKSFTKGITAKDFFNSTNWGEIERLFSSSQNEVKFFTLTENAQLCALSVQKIEMGEELYYSIIIRQVNEYNNVEYVTTENDIAKHLLFVENYIDPIISIDLDGNILYTNNAASKKLSLENSSLIGTSLVDLIDDDYKKQFKIVFDNTLKGFPMAMPKLVINHRQFSQEPYNIKTFPTYWNNEVIGIHIILKDINDFFLADGTPFQLLSYQDELTGLFNRKALNEHWNEEISKFTDGLNVALIVADLDRFKKYNESLGKSSADLLIKMVSNRLMKLRNEFCEIYRYNGDEFVFILKFFSREEIELFANKVLLSFKEPFILDEQEYFITTSIGISISTYGHNNDLETVLHQAEQAVYYAKKNGRYHYRFYRSEMSQAFPNEVLMESHLKRAIEFDELSIHLQPQIDLRTKEIDSFEALIRWNNRKFGYVPPSQFIPLAESSGLIIQIGDWVLEQVCKNLQEWNSKGYRPVRIAVNISPKQFKEEKFALKIEQLLSKYDIEPRYLELEITESSMVNVNETHSILTKLKQLGVFVSVDDFGTGYSSLSYLKKYPIDIIKIDQSFIKDISKDEKNEAIIKAIITLSQNLGMDVVAEGVEEKLQEQFLKQHNCQKGQGYLYNKPLPVDQIIQEYLLK</sequence>
<dbReference type="InterPro" id="IPR001633">
    <property type="entry name" value="EAL_dom"/>
</dbReference>